<evidence type="ECO:0000313" key="4">
    <source>
        <dbReference type="EMBL" id="KJQ68984.1"/>
    </source>
</evidence>
<evidence type="ECO:0000313" key="5">
    <source>
        <dbReference type="Proteomes" id="UP000033538"/>
    </source>
</evidence>
<comment type="caution">
    <text evidence="4">The sequence shown here is derived from an EMBL/GenBank/DDBJ whole genome shotgun (WGS) entry which is preliminary data.</text>
</comment>
<dbReference type="GO" id="GO:0004175">
    <property type="term" value="F:endopeptidase activity"/>
    <property type="evidence" value="ECO:0007669"/>
    <property type="project" value="UniProtKB-ARBA"/>
</dbReference>
<dbReference type="PATRIC" id="fig|28037.212.peg.1330"/>
<feature type="transmembrane region" description="Helical" evidence="2">
    <location>
        <begin position="75"/>
        <end position="94"/>
    </location>
</feature>
<dbReference type="Pfam" id="PF02517">
    <property type="entry name" value="Rce1-like"/>
    <property type="match status" value="1"/>
</dbReference>
<protein>
    <submittedName>
        <fullName evidence="4">CAAX amino terminal protease self-immunity</fullName>
    </submittedName>
</protein>
<evidence type="ECO:0000256" key="1">
    <source>
        <dbReference type="ARBA" id="ARBA00009067"/>
    </source>
</evidence>
<dbReference type="GO" id="GO:0080120">
    <property type="term" value="P:CAAX-box protein maturation"/>
    <property type="evidence" value="ECO:0007669"/>
    <property type="project" value="UniProtKB-ARBA"/>
</dbReference>
<keyword evidence="2" id="KW-1133">Transmembrane helix</keyword>
<comment type="similarity">
    <text evidence="1">Belongs to the UPF0177 family.</text>
</comment>
<dbReference type="PANTHER" id="PTHR39430:SF1">
    <property type="entry name" value="PROTEASE"/>
    <property type="match status" value="1"/>
</dbReference>
<keyword evidence="2" id="KW-0472">Membrane</keyword>
<gene>
    <name evidence="4" type="ORF">TZ90_01356</name>
</gene>
<dbReference type="EMBL" id="JYGP01000002">
    <property type="protein sequence ID" value="KJQ68984.1"/>
    <property type="molecule type" value="Genomic_DNA"/>
</dbReference>
<feature type="domain" description="CAAX prenyl protease 2/Lysostaphin resistance protein A-like" evidence="3">
    <location>
        <begin position="128"/>
        <end position="221"/>
    </location>
</feature>
<evidence type="ECO:0000259" key="3">
    <source>
        <dbReference type="Pfam" id="PF02517"/>
    </source>
</evidence>
<organism evidence="4 5">
    <name type="scientific">Streptococcus mitis</name>
    <dbReference type="NCBI Taxonomy" id="28037"/>
    <lineage>
        <taxon>Bacteria</taxon>
        <taxon>Bacillati</taxon>
        <taxon>Bacillota</taxon>
        <taxon>Bacilli</taxon>
        <taxon>Lactobacillales</taxon>
        <taxon>Streptococcaceae</taxon>
        <taxon>Streptococcus</taxon>
        <taxon>Streptococcus mitis group</taxon>
    </lineage>
</organism>
<dbReference type="InterPro" id="IPR003675">
    <property type="entry name" value="Rce1/LyrA-like_dom"/>
</dbReference>
<dbReference type="GO" id="GO:0006508">
    <property type="term" value="P:proteolysis"/>
    <property type="evidence" value="ECO:0007669"/>
    <property type="project" value="UniProtKB-KW"/>
</dbReference>
<accession>A0A0F2DFN2</accession>
<keyword evidence="2" id="KW-0812">Transmembrane</keyword>
<proteinExistence type="inferred from homology"/>
<reference evidence="4 5" key="1">
    <citation type="submission" date="2015-02" db="EMBL/GenBank/DDBJ databases">
        <title>Evolution of amylase-binding proteins of oral streptococcal species.</title>
        <authorList>
            <person name="Haase E.M."/>
        </authorList>
    </citation>
    <scope>NUCLEOTIDE SEQUENCE [LARGE SCALE GENOMIC DNA]</scope>
    <source>
        <strain evidence="4 5">OT25</strain>
    </source>
</reference>
<dbReference type="AlphaFoldDB" id="A0A0F2DFN2"/>
<feature type="transmembrane region" description="Helical" evidence="2">
    <location>
        <begin position="42"/>
        <end position="63"/>
    </location>
</feature>
<feature type="transmembrane region" description="Helical" evidence="2">
    <location>
        <begin position="217"/>
        <end position="237"/>
    </location>
</feature>
<keyword evidence="4" id="KW-0645">Protease</keyword>
<evidence type="ECO:0000256" key="2">
    <source>
        <dbReference type="SAM" id="Phobius"/>
    </source>
</evidence>
<feature type="transmembrane region" description="Helical" evidence="2">
    <location>
        <begin position="125"/>
        <end position="143"/>
    </location>
</feature>
<name>A0A0F2DFN2_STRMT</name>
<keyword evidence="4" id="KW-0378">Hydrolase</keyword>
<dbReference type="PANTHER" id="PTHR39430">
    <property type="entry name" value="MEMBRANE-ASSOCIATED PROTEASE-RELATED"/>
    <property type="match status" value="1"/>
</dbReference>
<feature type="transmembrane region" description="Helical" evidence="2">
    <location>
        <begin position="188"/>
        <end position="205"/>
    </location>
</feature>
<dbReference type="Proteomes" id="UP000033538">
    <property type="component" value="Unassembled WGS sequence"/>
</dbReference>
<feature type="transmembrane region" description="Helical" evidence="2">
    <location>
        <begin position="12"/>
        <end position="36"/>
    </location>
</feature>
<feature type="transmembrane region" description="Helical" evidence="2">
    <location>
        <begin position="163"/>
        <end position="182"/>
    </location>
</feature>
<sequence length="241" mass="28565">MMRNIEKLRQFGIFLLIILLSTYLPQTIGLYVTIILGLGADVYSLILTMGLVGSFLLLIWWLKKKEMLFIFEEKRWNWSFVFYLFSGYVVYQILGNFWARYAHLINHRNIHDEYFTVVLSNGQPTFLSTILSFVLPVIIGPIFEETLDRGYFMNTFFPKSKYYLDVILSGLIFGLSHLILSHRDPISLLYYSVIGLFFALVYRSTDNLRLTILCHSFFNFLNHATPLWIFVYNYVYYHFLR</sequence>